<keyword evidence="5" id="KW-0238">DNA-binding</keyword>
<dbReference type="GO" id="GO:0004879">
    <property type="term" value="F:nuclear receptor activity"/>
    <property type="evidence" value="ECO:0007669"/>
    <property type="project" value="TreeGrafter"/>
</dbReference>
<name>A0A7R9M4R9_9ACAR</name>
<gene>
    <name evidence="11" type="ORF">ONB1V03_LOCUS10187</name>
</gene>
<evidence type="ECO:0000256" key="5">
    <source>
        <dbReference type="ARBA" id="ARBA00023125"/>
    </source>
</evidence>
<dbReference type="OrthoDB" id="6159439at2759"/>
<dbReference type="Pfam" id="PF00105">
    <property type="entry name" value="zf-C4"/>
    <property type="match status" value="1"/>
</dbReference>
<dbReference type="GO" id="GO:0045944">
    <property type="term" value="P:positive regulation of transcription by RNA polymerase II"/>
    <property type="evidence" value="ECO:0007669"/>
    <property type="project" value="TreeGrafter"/>
</dbReference>
<keyword evidence="7" id="KW-0675">Receptor</keyword>
<reference evidence="11" key="1">
    <citation type="submission" date="2020-11" db="EMBL/GenBank/DDBJ databases">
        <authorList>
            <person name="Tran Van P."/>
        </authorList>
    </citation>
    <scope>NUCLEOTIDE SEQUENCE</scope>
</reference>
<keyword evidence="6" id="KW-0804">Transcription</keyword>
<dbReference type="Gene3D" id="3.30.50.10">
    <property type="entry name" value="Erythroid Transcription Factor GATA-1, subunit A"/>
    <property type="match status" value="1"/>
</dbReference>
<dbReference type="InterPro" id="IPR013088">
    <property type="entry name" value="Znf_NHR/GATA"/>
</dbReference>
<keyword evidence="4" id="KW-0805">Transcription regulation</keyword>
<dbReference type="PANTHER" id="PTHR24082:SF283">
    <property type="entry name" value="NUCLEAR HORMONE RECEPTOR HR96"/>
    <property type="match status" value="1"/>
</dbReference>
<evidence type="ECO:0000259" key="10">
    <source>
        <dbReference type="PROSITE" id="PS51843"/>
    </source>
</evidence>
<dbReference type="PRINTS" id="PR00047">
    <property type="entry name" value="STROIDFINGER"/>
</dbReference>
<evidence type="ECO:0000313" key="12">
    <source>
        <dbReference type="Proteomes" id="UP000728032"/>
    </source>
</evidence>
<dbReference type="GO" id="GO:0000978">
    <property type="term" value="F:RNA polymerase II cis-regulatory region sequence-specific DNA binding"/>
    <property type="evidence" value="ECO:0007669"/>
    <property type="project" value="TreeGrafter"/>
</dbReference>
<feature type="domain" description="NR LBD" evidence="10">
    <location>
        <begin position="240"/>
        <end position="360"/>
    </location>
</feature>
<dbReference type="PROSITE" id="PS51843">
    <property type="entry name" value="NR_LBD"/>
    <property type="match status" value="1"/>
</dbReference>
<evidence type="ECO:0008006" key="13">
    <source>
        <dbReference type="Google" id="ProtNLM"/>
    </source>
</evidence>
<evidence type="ECO:0000313" key="11">
    <source>
        <dbReference type="EMBL" id="CAD7653534.1"/>
    </source>
</evidence>
<dbReference type="AlphaFoldDB" id="A0A7R9M4R9"/>
<dbReference type="InterPro" id="IPR001628">
    <property type="entry name" value="Znf_hrmn_rcpt"/>
</dbReference>
<protein>
    <recommendedName>
        <fullName evidence="13">Nuclear receptor domain-containing protein</fullName>
    </recommendedName>
</protein>
<dbReference type="InterPro" id="IPR050234">
    <property type="entry name" value="Nuclear_hormone_rcpt_NR1"/>
</dbReference>
<evidence type="ECO:0000256" key="3">
    <source>
        <dbReference type="ARBA" id="ARBA00022833"/>
    </source>
</evidence>
<dbReference type="Proteomes" id="UP000728032">
    <property type="component" value="Unassembled WGS sequence"/>
</dbReference>
<evidence type="ECO:0000256" key="1">
    <source>
        <dbReference type="ARBA" id="ARBA00022723"/>
    </source>
</evidence>
<keyword evidence="2" id="KW-0863">Zinc-finger</keyword>
<dbReference type="SMART" id="SM00399">
    <property type="entry name" value="ZnF_C4"/>
    <property type="match status" value="1"/>
</dbReference>
<evidence type="ECO:0000256" key="4">
    <source>
        <dbReference type="ARBA" id="ARBA00023015"/>
    </source>
</evidence>
<dbReference type="GO" id="GO:0000122">
    <property type="term" value="P:negative regulation of transcription by RNA polymerase II"/>
    <property type="evidence" value="ECO:0007669"/>
    <property type="project" value="TreeGrafter"/>
</dbReference>
<keyword evidence="12" id="KW-1185">Reference proteome</keyword>
<evidence type="ECO:0000256" key="7">
    <source>
        <dbReference type="ARBA" id="ARBA00023170"/>
    </source>
</evidence>
<sequence>MGDKETTKRCSVCGYKATGKNFGAVSCEPCKAFFRRNALKNTLKCHLDNNCKLDQITRRFCSKCRLNKCLAVGMRRDLILNDEEREMKRLKILENKKKKDNSFNSNDESLESLIDSSQETSLGNDISNTNNNTNNDILCEILDDNHFSADALNQQIMEIESTVSKDFIDNIVDNSFDNTINDQQIGVYNNCNEINSQSDYNVSNETIEKAVEFAVSVVPIARPLSECKTGFNVTEIYLLIEMKTCTKFLGAPMSTNIKSLDTMYDIHQSFTTKYDTSIRDQTKAVKWLSAFRNICCEDQISLLKYGCFDIIFLRSIMYFDYTDNTLKVPMRSHEKAYNGRHAKDFDSATCRGVNFIVKII</sequence>
<dbReference type="Gene3D" id="1.10.565.10">
    <property type="entry name" value="Retinoid X Receptor"/>
    <property type="match status" value="1"/>
</dbReference>
<accession>A0A7R9M4R9</accession>
<keyword evidence="3" id="KW-0862">Zinc</keyword>
<evidence type="ECO:0000256" key="6">
    <source>
        <dbReference type="ARBA" id="ARBA00023163"/>
    </source>
</evidence>
<dbReference type="InterPro" id="IPR035500">
    <property type="entry name" value="NHR-like_dom_sf"/>
</dbReference>
<dbReference type="PROSITE" id="PS51030">
    <property type="entry name" value="NUCLEAR_REC_DBD_2"/>
    <property type="match status" value="1"/>
</dbReference>
<dbReference type="InterPro" id="IPR000536">
    <property type="entry name" value="Nucl_hrmn_rcpt_lig-bd"/>
</dbReference>
<feature type="domain" description="Nuclear receptor" evidence="9">
    <location>
        <begin position="7"/>
        <end position="81"/>
    </location>
</feature>
<organism evidence="11">
    <name type="scientific">Oppiella nova</name>
    <dbReference type="NCBI Taxonomy" id="334625"/>
    <lineage>
        <taxon>Eukaryota</taxon>
        <taxon>Metazoa</taxon>
        <taxon>Ecdysozoa</taxon>
        <taxon>Arthropoda</taxon>
        <taxon>Chelicerata</taxon>
        <taxon>Arachnida</taxon>
        <taxon>Acari</taxon>
        <taxon>Acariformes</taxon>
        <taxon>Sarcoptiformes</taxon>
        <taxon>Oribatida</taxon>
        <taxon>Brachypylina</taxon>
        <taxon>Oppioidea</taxon>
        <taxon>Oppiidae</taxon>
        <taxon>Oppiella</taxon>
    </lineage>
</organism>
<proteinExistence type="predicted"/>
<evidence type="ECO:0000256" key="2">
    <source>
        <dbReference type="ARBA" id="ARBA00022771"/>
    </source>
</evidence>
<dbReference type="SUPFAM" id="SSF48508">
    <property type="entry name" value="Nuclear receptor ligand-binding domain"/>
    <property type="match status" value="1"/>
</dbReference>
<dbReference type="GO" id="GO:0008270">
    <property type="term" value="F:zinc ion binding"/>
    <property type="evidence" value="ECO:0007669"/>
    <property type="project" value="UniProtKB-KW"/>
</dbReference>
<dbReference type="EMBL" id="CAJPVJ010006770">
    <property type="protein sequence ID" value="CAG2170721.1"/>
    <property type="molecule type" value="Genomic_DNA"/>
</dbReference>
<keyword evidence="1" id="KW-0479">Metal-binding</keyword>
<evidence type="ECO:0000256" key="8">
    <source>
        <dbReference type="ARBA" id="ARBA00023242"/>
    </source>
</evidence>
<dbReference type="PANTHER" id="PTHR24082">
    <property type="entry name" value="NUCLEAR HORMONE RECEPTOR"/>
    <property type="match status" value="1"/>
</dbReference>
<dbReference type="SUPFAM" id="SSF57716">
    <property type="entry name" value="Glucocorticoid receptor-like (DNA-binding domain)"/>
    <property type="match status" value="1"/>
</dbReference>
<evidence type="ECO:0000259" key="9">
    <source>
        <dbReference type="PROSITE" id="PS51030"/>
    </source>
</evidence>
<dbReference type="GO" id="GO:0030154">
    <property type="term" value="P:cell differentiation"/>
    <property type="evidence" value="ECO:0007669"/>
    <property type="project" value="TreeGrafter"/>
</dbReference>
<dbReference type="EMBL" id="OC921595">
    <property type="protein sequence ID" value="CAD7653534.1"/>
    <property type="molecule type" value="Genomic_DNA"/>
</dbReference>
<keyword evidence="8" id="KW-0539">Nucleus</keyword>